<comment type="caution">
    <text evidence="12">The sequence shown here is derived from an EMBL/GenBank/DDBJ whole genome shotgun (WGS) entry which is preliminary data.</text>
</comment>
<gene>
    <name evidence="12" type="ORF">KE626_10290</name>
</gene>
<evidence type="ECO:0000256" key="9">
    <source>
        <dbReference type="RuleBase" id="RU003357"/>
    </source>
</evidence>
<keyword evidence="3 8" id="KW-1134">Transmembrane beta strand</keyword>
<proteinExistence type="inferred from homology"/>
<dbReference type="SUPFAM" id="SSF49464">
    <property type="entry name" value="Carboxypeptidase regulatory domain-like"/>
    <property type="match status" value="1"/>
</dbReference>
<accession>A0ABS5IXJ5</accession>
<evidence type="ECO:0000259" key="10">
    <source>
        <dbReference type="Pfam" id="PF00593"/>
    </source>
</evidence>
<dbReference type="EMBL" id="JAGTXB010000004">
    <property type="protein sequence ID" value="MBS0027697.1"/>
    <property type="molecule type" value="Genomic_DNA"/>
</dbReference>
<feature type="domain" description="TonB-dependent receptor-like beta-barrel" evidence="10">
    <location>
        <begin position="421"/>
        <end position="934"/>
    </location>
</feature>
<protein>
    <submittedName>
        <fullName evidence="12">TonB-dependent receptor</fullName>
    </submittedName>
</protein>
<dbReference type="PROSITE" id="PS52016">
    <property type="entry name" value="TONB_DEPENDENT_REC_3"/>
    <property type="match status" value="1"/>
</dbReference>
<keyword evidence="7 8" id="KW-0998">Cell outer membrane</keyword>
<evidence type="ECO:0000256" key="3">
    <source>
        <dbReference type="ARBA" id="ARBA00022452"/>
    </source>
</evidence>
<keyword evidence="12" id="KW-0675">Receptor</keyword>
<dbReference type="Proteomes" id="UP000676386">
    <property type="component" value="Unassembled WGS sequence"/>
</dbReference>
<dbReference type="Pfam" id="PF00593">
    <property type="entry name" value="TonB_dep_Rec_b-barrel"/>
    <property type="match status" value="1"/>
</dbReference>
<dbReference type="RefSeq" id="WP_211972802.1">
    <property type="nucleotide sequence ID" value="NZ_CBFHAM010000001.1"/>
</dbReference>
<evidence type="ECO:0000256" key="8">
    <source>
        <dbReference type="PROSITE-ProRule" id="PRU01360"/>
    </source>
</evidence>
<dbReference type="InterPro" id="IPR023996">
    <property type="entry name" value="TonB-dep_OMP_SusC/RagA"/>
</dbReference>
<dbReference type="InterPro" id="IPR036942">
    <property type="entry name" value="Beta-barrel_TonB_sf"/>
</dbReference>
<dbReference type="Pfam" id="PF13715">
    <property type="entry name" value="CarbopepD_reg_2"/>
    <property type="match status" value="1"/>
</dbReference>
<dbReference type="Gene3D" id="2.40.170.20">
    <property type="entry name" value="TonB-dependent receptor, beta-barrel domain"/>
    <property type="match status" value="1"/>
</dbReference>
<name>A0ABS5IXJ5_9BACT</name>
<keyword evidence="2 8" id="KW-0813">Transport</keyword>
<dbReference type="SUPFAM" id="SSF56935">
    <property type="entry name" value="Porins"/>
    <property type="match status" value="1"/>
</dbReference>
<dbReference type="InterPro" id="IPR000531">
    <property type="entry name" value="Beta-barrel_TonB"/>
</dbReference>
<evidence type="ECO:0000256" key="7">
    <source>
        <dbReference type="ARBA" id="ARBA00023237"/>
    </source>
</evidence>
<dbReference type="InterPro" id="IPR037066">
    <property type="entry name" value="Plug_dom_sf"/>
</dbReference>
<evidence type="ECO:0000313" key="12">
    <source>
        <dbReference type="EMBL" id="MBS0027697.1"/>
    </source>
</evidence>
<organism evidence="12 13">
    <name type="scientific">Chitinophaga hostae</name>
    <dbReference type="NCBI Taxonomy" id="2831022"/>
    <lineage>
        <taxon>Bacteria</taxon>
        <taxon>Pseudomonadati</taxon>
        <taxon>Bacteroidota</taxon>
        <taxon>Chitinophagia</taxon>
        <taxon>Chitinophagales</taxon>
        <taxon>Chitinophagaceae</taxon>
        <taxon>Chitinophaga</taxon>
    </lineage>
</organism>
<keyword evidence="6 8" id="KW-0472">Membrane</keyword>
<comment type="subcellular location">
    <subcellularLocation>
        <location evidence="1 8">Cell outer membrane</location>
        <topology evidence="1 8">Multi-pass membrane protein</topology>
    </subcellularLocation>
</comment>
<evidence type="ECO:0000256" key="6">
    <source>
        <dbReference type="ARBA" id="ARBA00023136"/>
    </source>
</evidence>
<comment type="similarity">
    <text evidence="8 9">Belongs to the TonB-dependent receptor family.</text>
</comment>
<sequence length="1103" mass="122075">MKIVTFLSLISLNVSAGDGRKNINRELASTVSDNSTFNEFIVRTKDNYANTITGIVKNEKGEPLPGVSIKIKGKTTGTSTASDGHFSIGVEVGQVLSFSYVGYSPLEVTVASQQYLNITLKSAESKVDEVVVVGYGTQKKVNLTGAVQVISGKELENRPATNVTALLQGTANGITFNAPASGFAPGKAQTIAIRGNASLNSSTPPLVVIDGIPTNMEDFNTLNPDDVESVVVLKDAAASAIYGSRAPYGVLMVTLKKGKKNQKPAFTYSGSYAIVKPVNYPDPLDAYTFALARNESYINSHQSVYFNADQLAIIKGNVENPGKYTLDQLVPLLADGSWGWGQNGMANTNWFKVWLKDAKRQTHELSLRGGTEKTNYFVSAGYLNQPGIFKHVSDFDNYKRFSLNGGFNTDINSWIKLGFRTRYSLAKTVTPTLGGAGMGLLYGYVYGAWPVVPEKNPNGYYNWSSRIADGEQGGQSRDDQHRLDNVLELNLNPAKGWDIHIDGTWRMFFEDYQALNNQVVQHFYADGRTIIAGSSSISKTYNFSNYWTTQGYTSYTTTLGKHFIKVMGGMQAEETNNRGLSGSGGNMLIPDNYSINLSQQNKTASDAMSTWSTAGFFGRVNYVFDDRFLLEVNGRYDGSARYAQSKRWGFFPSMSAGWNISSEKFWGKLQHIVNYAKIKASYGTLGDQGNIANFLYIPTLSVSPNTSWVFGAQTLPYVNTPGLLNPDITWNKITTLNIGTELKFLDSRLSAEFDWFSRRSWDMLGPPSPVPSVLGTTAPLVNNAAFVTKGFELQLGWKDKISNKLDYGVRVFVSDAQSTITKYNVAQNYVGQWYPGMKMGEIWGYHVERLLNQNDFNPDNTLKISQSIFSTNWYSGDVKYEKLNNKSTDALSTGDGTVENPGDRKVIGNTTPRYNYSINISLGYALGKAGRLDFSILAQGVGKRDQVGNYSMYYWGMGSETGNNSDVNIYKGGKQLDFYRDASSSPELLAKLGSNTNAFFPRPYIGGDGFKNFQPSDRYLINLAYLRIKNIQLMYTLPAEWVHRSRFQSCRIYFSGENLFTIHSSSLPYWVDPEIPASNSYAGWVGRNYFQQASYSFGVNLGF</sequence>
<evidence type="ECO:0000259" key="11">
    <source>
        <dbReference type="Pfam" id="PF07715"/>
    </source>
</evidence>
<keyword evidence="5 9" id="KW-0798">TonB box</keyword>
<evidence type="ECO:0000256" key="4">
    <source>
        <dbReference type="ARBA" id="ARBA00022692"/>
    </source>
</evidence>
<reference evidence="12 13" key="1">
    <citation type="submission" date="2021-04" db="EMBL/GenBank/DDBJ databases">
        <title>Chitinophaga sp. nov., isolated from the rhizosphere soil.</title>
        <authorList>
            <person name="He S."/>
        </authorList>
    </citation>
    <scope>NUCLEOTIDE SEQUENCE [LARGE SCALE GENOMIC DNA]</scope>
    <source>
        <strain evidence="12 13">2R12</strain>
    </source>
</reference>
<feature type="domain" description="TonB-dependent receptor plug" evidence="11">
    <location>
        <begin position="140"/>
        <end position="250"/>
    </location>
</feature>
<keyword evidence="4 8" id="KW-0812">Transmembrane</keyword>
<evidence type="ECO:0000256" key="1">
    <source>
        <dbReference type="ARBA" id="ARBA00004571"/>
    </source>
</evidence>
<evidence type="ECO:0000256" key="2">
    <source>
        <dbReference type="ARBA" id="ARBA00022448"/>
    </source>
</evidence>
<evidence type="ECO:0000256" key="5">
    <source>
        <dbReference type="ARBA" id="ARBA00023077"/>
    </source>
</evidence>
<dbReference type="InterPro" id="IPR012910">
    <property type="entry name" value="Plug_dom"/>
</dbReference>
<dbReference type="NCBIfam" id="TIGR04056">
    <property type="entry name" value="OMP_RagA_SusC"/>
    <property type="match status" value="1"/>
</dbReference>
<evidence type="ECO:0000313" key="13">
    <source>
        <dbReference type="Proteomes" id="UP000676386"/>
    </source>
</evidence>
<dbReference type="InterPro" id="IPR008969">
    <property type="entry name" value="CarboxyPept-like_regulatory"/>
</dbReference>
<dbReference type="Gene3D" id="2.170.130.10">
    <property type="entry name" value="TonB-dependent receptor, plug domain"/>
    <property type="match status" value="1"/>
</dbReference>
<keyword evidence="13" id="KW-1185">Reference proteome</keyword>
<dbReference type="Pfam" id="PF07715">
    <property type="entry name" value="Plug"/>
    <property type="match status" value="1"/>
</dbReference>
<dbReference type="Gene3D" id="2.60.40.1120">
    <property type="entry name" value="Carboxypeptidase-like, regulatory domain"/>
    <property type="match status" value="1"/>
</dbReference>
<dbReference type="InterPro" id="IPR039426">
    <property type="entry name" value="TonB-dep_rcpt-like"/>
</dbReference>